<proteinExistence type="predicted"/>
<accession>A0A3B3IBX3</accession>
<dbReference type="Ensembl" id="ENSORLT00000036807.1">
    <property type="protein sequence ID" value="ENSORLP00000041328.1"/>
    <property type="gene ID" value="ENSORLG00000024979.1"/>
</dbReference>
<protein>
    <submittedName>
        <fullName evidence="1">Uncharacterized protein</fullName>
    </submittedName>
</protein>
<dbReference type="GeneTree" id="ENSGT01060000249479"/>
<reference evidence="1" key="2">
    <citation type="submission" date="2025-08" db="UniProtKB">
        <authorList>
            <consortium name="Ensembl"/>
        </authorList>
    </citation>
    <scope>IDENTIFICATION</scope>
    <source>
        <strain evidence="1">Hd-rR</strain>
    </source>
</reference>
<reference evidence="1 2" key="1">
    <citation type="journal article" date="2007" name="Nature">
        <title>The medaka draft genome and insights into vertebrate genome evolution.</title>
        <authorList>
            <person name="Kasahara M."/>
            <person name="Naruse K."/>
            <person name="Sasaki S."/>
            <person name="Nakatani Y."/>
            <person name="Qu W."/>
            <person name="Ahsan B."/>
            <person name="Yamada T."/>
            <person name="Nagayasu Y."/>
            <person name="Doi K."/>
            <person name="Kasai Y."/>
            <person name="Jindo T."/>
            <person name="Kobayashi D."/>
            <person name="Shimada A."/>
            <person name="Toyoda A."/>
            <person name="Kuroki Y."/>
            <person name="Fujiyama A."/>
            <person name="Sasaki T."/>
            <person name="Shimizu A."/>
            <person name="Asakawa S."/>
            <person name="Shimizu N."/>
            <person name="Hashimoto S."/>
            <person name="Yang J."/>
            <person name="Lee Y."/>
            <person name="Matsushima K."/>
            <person name="Sugano S."/>
            <person name="Sakaizumi M."/>
            <person name="Narita T."/>
            <person name="Ohishi K."/>
            <person name="Haga S."/>
            <person name="Ohta F."/>
            <person name="Nomoto H."/>
            <person name="Nogata K."/>
            <person name="Morishita T."/>
            <person name="Endo T."/>
            <person name="Shin-I T."/>
            <person name="Takeda H."/>
            <person name="Morishita S."/>
            <person name="Kohara Y."/>
        </authorList>
    </citation>
    <scope>NUCLEOTIDE SEQUENCE [LARGE SCALE GENOMIC DNA]</scope>
    <source>
        <strain evidence="1 2">Hd-rR</strain>
    </source>
</reference>
<dbReference type="Proteomes" id="UP000001038">
    <property type="component" value="Chromosome 7"/>
</dbReference>
<sequence>ALLNLTSCDANPKESSPFINSTAATDVEKSQQYDSKSMALFEVWSDVSMHQEK</sequence>
<evidence type="ECO:0000313" key="1">
    <source>
        <dbReference type="Ensembl" id="ENSORLP00000041328.1"/>
    </source>
</evidence>
<dbReference type="STRING" id="8090.ENSORLP00000041328"/>
<dbReference type="AlphaFoldDB" id="A0A3B3IBX3"/>
<organism evidence="1 2">
    <name type="scientific">Oryzias latipes</name>
    <name type="common">Japanese rice fish</name>
    <name type="synonym">Japanese killifish</name>
    <dbReference type="NCBI Taxonomy" id="8090"/>
    <lineage>
        <taxon>Eukaryota</taxon>
        <taxon>Metazoa</taxon>
        <taxon>Chordata</taxon>
        <taxon>Craniata</taxon>
        <taxon>Vertebrata</taxon>
        <taxon>Euteleostomi</taxon>
        <taxon>Actinopterygii</taxon>
        <taxon>Neopterygii</taxon>
        <taxon>Teleostei</taxon>
        <taxon>Neoteleostei</taxon>
        <taxon>Acanthomorphata</taxon>
        <taxon>Ovalentaria</taxon>
        <taxon>Atherinomorphae</taxon>
        <taxon>Beloniformes</taxon>
        <taxon>Adrianichthyidae</taxon>
        <taxon>Oryziinae</taxon>
        <taxon>Oryzias</taxon>
    </lineage>
</organism>
<dbReference type="Bgee" id="ENSORLG00000024979">
    <property type="expression patterns" value="Expressed in sexually immature organism and 3 other cell types or tissues"/>
</dbReference>
<reference evidence="1" key="3">
    <citation type="submission" date="2025-09" db="UniProtKB">
        <authorList>
            <consortium name="Ensembl"/>
        </authorList>
    </citation>
    <scope>IDENTIFICATION</scope>
    <source>
        <strain evidence="1">Hd-rR</strain>
    </source>
</reference>
<evidence type="ECO:0000313" key="2">
    <source>
        <dbReference type="Proteomes" id="UP000001038"/>
    </source>
</evidence>
<name>A0A3B3IBX3_ORYLA</name>
<keyword evidence="2" id="KW-1185">Reference proteome</keyword>
<dbReference type="InParanoid" id="A0A3B3IBX3"/>